<dbReference type="SMART" id="SM00360">
    <property type="entry name" value="RRM"/>
    <property type="match status" value="3"/>
</dbReference>
<dbReference type="EMBL" id="JNBS01000036">
    <property type="protein sequence ID" value="OQS07904.1"/>
    <property type="molecule type" value="Genomic_DNA"/>
</dbReference>
<dbReference type="OrthoDB" id="446113at2759"/>
<evidence type="ECO:0000256" key="2">
    <source>
        <dbReference type="ARBA" id="ARBA00022884"/>
    </source>
</evidence>
<feature type="domain" description="RRM" evidence="4">
    <location>
        <begin position="196"/>
        <end position="264"/>
    </location>
</feature>
<keyword evidence="1" id="KW-0677">Repeat</keyword>
<dbReference type="SUPFAM" id="SSF54928">
    <property type="entry name" value="RNA-binding domain, RBD"/>
    <property type="match status" value="3"/>
</dbReference>
<comment type="caution">
    <text evidence="5">The sequence shown here is derived from an EMBL/GenBank/DDBJ whole genome shotgun (WGS) entry which is preliminary data.</text>
</comment>
<dbReference type="AlphaFoldDB" id="A0A1W0AC95"/>
<evidence type="ECO:0000313" key="6">
    <source>
        <dbReference type="Proteomes" id="UP000243217"/>
    </source>
</evidence>
<dbReference type="InterPro" id="IPR000504">
    <property type="entry name" value="RRM_dom"/>
</dbReference>
<evidence type="ECO:0000256" key="1">
    <source>
        <dbReference type="ARBA" id="ARBA00022737"/>
    </source>
</evidence>
<dbReference type="Gene3D" id="3.30.70.330">
    <property type="match status" value="3"/>
</dbReference>
<evidence type="ECO:0000256" key="3">
    <source>
        <dbReference type="PROSITE-ProRule" id="PRU00176"/>
    </source>
</evidence>
<name>A0A1W0AC95_9STRA</name>
<dbReference type="GO" id="GO:0005829">
    <property type="term" value="C:cytosol"/>
    <property type="evidence" value="ECO:0007669"/>
    <property type="project" value="TreeGrafter"/>
</dbReference>
<dbReference type="InterPro" id="IPR035979">
    <property type="entry name" value="RBD_domain_sf"/>
</dbReference>
<dbReference type="InterPro" id="IPR012677">
    <property type="entry name" value="Nucleotide-bd_a/b_plait_sf"/>
</dbReference>
<proteinExistence type="predicted"/>
<evidence type="ECO:0000259" key="4">
    <source>
        <dbReference type="PROSITE" id="PS50102"/>
    </source>
</evidence>
<dbReference type="Proteomes" id="UP000243217">
    <property type="component" value="Unassembled WGS sequence"/>
</dbReference>
<accession>A0A1W0AC95</accession>
<feature type="domain" description="RRM" evidence="4">
    <location>
        <begin position="95"/>
        <end position="174"/>
    </location>
</feature>
<dbReference type="InterPro" id="IPR050825">
    <property type="entry name" value="RBM42_RBP45_47-like"/>
</dbReference>
<reference evidence="5 6" key="1">
    <citation type="journal article" date="2014" name="Genome Biol. Evol.">
        <title>The secreted proteins of Achlya hypogyna and Thraustotheca clavata identify the ancestral oomycete secretome and reveal gene acquisitions by horizontal gene transfer.</title>
        <authorList>
            <person name="Misner I."/>
            <person name="Blouin N."/>
            <person name="Leonard G."/>
            <person name="Richards T.A."/>
            <person name="Lane C.E."/>
        </authorList>
    </citation>
    <scope>NUCLEOTIDE SEQUENCE [LARGE SCALE GENOMIC DNA]</scope>
    <source>
        <strain evidence="5 6">ATCC 34112</strain>
    </source>
</reference>
<gene>
    <name evidence="5" type="ORF">THRCLA_00104</name>
</gene>
<dbReference type="CDD" id="cd12344">
    <property type="entry name" value="RRM1_SECp43_like"/>
    <property type="match status" value="1"/>
</dbReference>
<dbReference type="FunFam" id="3.30.70.330:FF:000159">
    <property type="entry name" value="tRNA selenocysteine 1-associated protein 1"/>
    <property type="match status" value="1"/>
</dbReference>
<evidence type="ECO:0000313" key="5">
    <source>
        <dbReference type="EMBL" id="OQS07904.1"/>
    </source>
</evidence>
<dbReference type="PANTHER" id="PTHR47640:SF10">
    <property type="entry name" value="TRNA SELENOCYSTEINE 1-ASSOCIATED PROTEIN 1-RELATED"/>
    <property type="match status" value="1"/>
</dbReference>
<keyword evidence="2 3" id="KW-0694">RNA-binding</keyword>
<keyword evidence="6" id="KW-1185">Reference proteome</keyword>
<dbReference type="PROSITE" id="PS50102">
    <property type="entry name" value="RRM"/>
    <property type="match status" value="3"/>
</dbReference>
<protein>
    <recommendedName>
        <fullName evidence="4">RRM domain-containing protein</fullName>
    </recommendedName>
</protein>
<dbReference type="Pfam" id="PF00076">
    <property type="entry name" value="RRM_1"/>
    <property type="match status" value="3"/>
</dbReference>
<feature type="domain" description="RRM" evidence="4">
    <location>
        <begin position="5"/>
        <end position="83"/>
    </location>
</feature>
<dbReference type="GO" id="GO:0003729">
    <property type="term" value="F:mRNA binding"/>
    <property type="evidence" value="ECO:0007669"/>
    <property type="project" value="InterPro"/>
</dbReference>
<dbReference type="STRING" id="74557.A0A1W0AC95"/>
<organism evidence="5 6">
    <name type="scientific">Thraustotheca clavata</name>
    <dbReference type="NCBI Taxonomy" id="74557"/>
    <lineage>
        <taxon>Eukaryota</taxon>
        <taxon>Sar</taxon>
        <taxon>Stramenopiles</taxon>
        <taxon>Oomycota</taxon>
        <taxon>Saprolegniomycetes</taxon>
        <taxon>Saprolegniales</taxon>
        <taxon>Achlyaceae</taxon>
        <taxon>Thraustotheca</taxon>
    </lineage>
</organism>
<dbReference type="PANTHER" id="PTHR47640">
    <property type="entry name" value="TRNA SELENOCYSTEINE 1-ASSOCIATED PROTEIN 1-RELATED-RELATED"/>
    <property type="match status" value="1"/>
</dbReference>
<dbReference type="CDD" id="cd12345">
    <property type="entry name" value="RRM2_SECp43_like"/>
    <property type="match status" value="1"/>
</dbReference>
<sequence>MGECKTLWMGDIQANWEEFFVRALFSSLGQEPNVKLIRDKGTGCPVGYGFIEFETVEAAQTALETLNGQLIPNTPIRFRLNWGAGGKRLESAEDYSIFVGDLAPEVTDDALFAVFSAKYASVRGAKVVIDQMTRTSKGFGFVRFGVKAEADQALEQMHGVPCLSRPMRVSTATDRIKPTPLMKLPPSPSPEDESNTTVFVGGLDPSISEDDLRKHFSTLGEIVNVKVPPGRGCGFVQYESHAIAQQAIQEMTGINSSYFYCNTM</sequence>